<evidence type="ECO:0000256" key="12">
    <source>
        <dbReference type="ARBA" id="ARBA00023180"/>
    </source>
</evidence>
<keyword evidence="8" id="KW-1133">Transmembrane helix</keyword>
<feature type="region of interest" description="Disordered" evidence="14">
    <location>
        <begin position="1"/>
        <end position="20"/>
    </location>
</feature>
<keyword evidence="16" id="KW-1185">Reference proteome</keyword>
<gene>
    <name evidence="15" type="ORF">HZH68_007065</name>
</gene>
<sequence>MTSIAVKTPRLRSGAKARRNGPRSLRASELLDVPEQRDVQWLICSCVLMATAVLSCLRSEFQCNNGHCIALNKVCNVVDDCGDGSDEERRRSSGGGGGGGGGEDKYDKFFVLSPATLLISFHLSGPDRSPS</sequence>
<keyword evidence="9" id="KW-0472">Membrane</keyword>
<keyword evidence="2" id="KW-0245">EGF-like domain</keyword>
<keyword evidence="10 13" id="KW-1015">Disulfide bond</keyword>
<feature type="disulfide bond" evidence="13">
    <location>
        <begin position="63"/>
        <end position="81"/>
    </location>
</feature>
<dbReference type="Gene3D" id="4.10.400.10">
    <property type="entry name" value="Low-density Lipoprotein Receptor"/>
    <property type="match status" value="1"/>
</dbReference>
<dbReference type="PROSITE" id="PS50068">
    <property type="entry name" value="LDLRA_2"/>
    <property type="match status" value="1"/>
</dbReference>
<feature type="compositionally biased region" description="Basic residues" evidence="14">
    <location>
        <begin position="9"/>
        <end position="20"/>
    </location>
</feature>
<dbReference type="GO" id="GO:0006897">
    <property type="term" value="P:endocytosis"/>
    <property type="evidence" value="ECO:0007669"/>
    <property type="project" value="UniProtKB-KW"/>
</dbReference>
<evidence type="ECO:0000256" key="5">
    <source>
        <dbReference type="ARBA" id="ARBA00022729"/>
    </source>
</evidence>
<evidence type="ECO:0000256" key="10">
    <source>
        <dbReference type="ARBA" id="ARBA00023157"/>
    </source>
</evidence>
<evidence type="ECO:0000256" key="9">
    <source>
        <dbReference type="ARBA" id="ARBA00023136"/>
    </source>
</evidence>
<keyword evidence="3" id="KW-0254">Endocytosis</keyword>
<comment type="caution">
    <text evidence="13">Lacks conserved residue(s) required for the propagation of feature annotation.</text>
</comment>
<protein>
    <submittedName>
        <fullName evidence="15">Uncharacterized protein</fullName>
    </submittedName>
</protein>
<keyword evidence="4" id="KW-0812">Transmembrane</keyword>
<dbReference type="CDD" id="cd00112">
    <property type="entry name" value="LDLa"/>
    <property type="match status" value="1"/>
</dbReference>
<organism evidence="15 16">
    <name type="scientific">Vespula germanica</name>
    <name type="common">German yellow jacket</name>
    <name type="synonym">Paravespula germanica</name>
    <dbReference type="NCBI Taxonomy" id="30212"/>
    <lineage>
        <taxon>Eukaryota</taxon>
        <taxon>Metazoa</taxon>
        <taxon>Ecdysozoa</taxon>
        <taxon>Arthropoda</taxon>
        <taxon>Hexapoda</taxon>
        <taxon>Insecta</taxon>
        <taxon>Pterygota</taxon>
        <taxon>Neoptera</taxon>
        <taxon>Endopterygota</taxon>
        <taxon>Hymenoptera</taxon>
        <taxon>Apocrita</taxon>
        <taxon>Aculeata</taxon>
        <taxon>Vespoidea</taxon>
        <taxon>Vespidae</taxon>
        <taxon>Vespinae</taxon>
        <taxon>Vespula</taxon>
    </lineage>
</organism>
<dbReference type="EMBL" id="JACSDZ010000006">
    <property type="protein sequence ID" value="KAF7401245.1"/>
    <property type="molecule type" value="Genomic_DNA"/>
</dbReference>
<evidence type="ECO:0000256" key="14">
    <source>
        <dbReference type="SAM" id="MobiDB-lite"/>
    </source>
</evidence>
<evidence type="ECO:0000256" key="4">
    <source>
        <dbReference type="ARBA" id="ARBA00022692"/>
    </source>
</evidence>
<name>A0A834K7D6_VESGE</name>
<accession>A0A834K7D6</accession>
<dbReference type="InterPro" id="IPR036055">
    <property type="entry name" value="LDL_receptor-like_sf"/>
</dbReference>
<dbReference type="SMART" id="SM00192">
    <property type="entry name" value="LDLa"/>
    <property type="match status" value="1"/>
</dbReference>
<evidence type="ECO:0000256" key="7">
    <source>
        <dbReference type="ARBA" id="ARBA00022837"/>
    </source>
</evidence>
<dbReference type="FunFam" id="4.10.400.10:FF:000009">
    <property type="entry name" value="Low-density lipoprotein receptor-related protein 1"/>
    <property type="match status" value="1"/>
</dbReference>
<keyword evidence="11" id="KW-0675">Receptor</keyword>
<proteinExistence type="predicted"/>
<evidence type="ECO:0000256" key="6">
    <source>
        <dbReference type="ARBA" id="ARBA00022737"/>
    </source>
</evidence>
<evidence type="ECO:0000256" key="2">
    <source>
        <dbReference type="ARBA" id="ARBA00022536"/>
    </source>
</evidence>
<keyword evidence="5" id="KW-0732">Signal</keyword>
<feature type="disulfide bond" evidence="13">
    <location>
        <begin position="56"/>
        <end position="68"/>
    </location>
</feature>
<comment type="subcellular location">
    <subcellularLocation>
        <location evidence="1">Membrane</location>
        <topology evidence="1">Single-pass type I membrane protein</topology>
    </subcellularLocation>
</comment>
<evidence type="ECO:0000256" key="11">
    <source>
        <dbReference type="ARBA" id="ARBA00023170"/>
    </source>
</evidence>
<dbReference type="SUPFAM" id="SSF57424">
    <property type="entry name" value="LDL receptor-like module"/>
    <property type="match status" value="1"/>
</dbReference>
<keyword evidence="12" id="KW-0325">Glycoprotein</keyword>
<evidence type="ECO:0000256" key="1">
    <source>
        <dbReference type="ARBA" id="ARBA00004479"/>
    </source>
</evidence>
<evidence type="ECO:0000256" key="3">
    <source>
        <dbReference type="ARBA" id="ARBA00022583"/>
    </source>
</evidence>
<evidence type="ECO:0000313" key="16">
    <source>
        <dbReference type="Proteomes" id="UP000617340"/>
    </source>
</evidence>
<dbReference type="Pfam" id="PF00057">
    <property type="entry name" value="Ldl_recept_a"/>
    <property type="match status" value="1"/>
</dbReference>
<feature type="region of interest" description="Disordered" evidence="14">
    <location>
        <begin position="83"/>
        <end position="103"/>
    </location>
</feature>
<keyword evidence="6" id="KW-0677">Repeat</keyword>
<dbReference type="GO" id="GO:0016020">
    <property type="term" value="C:membrane"/>
    <property type="evidence" value="ECO:0007669"/>
    <property type="project" value="UniProtKB-SubCell"/>
</dbReference>
<evidence type="ECO:0000256" key="8">
    <source>
        <dbReference type="ARBA" id="ARBA00022989"/>
    </source>
</evidence>
<dbReference type="InterPro" id="IPR002172">
    <property type="entry name" value="LDrepeatLR_classA_rpt"/>
</dbReference>
<evidence type="ECO:0000256" key="13">
    <source>
        <dbReference type="PROSITE-ProRule" id="PRU00124"/>
    </source>
</evidence>
<dbReference type="Proteomes" id="UP000617340">
    <property type="component" value="Unassembled WGS sequence"/>
</dbReference>
<dbReference type="AlphaFoldDB" id="A0A834K7D6"/>
<reference evidence="15" key="1">
    <citation type="journal article" date="2020" name="G3 (Bethesda)">
        <title>High-Quality Assemblies for Three Invasive Social Wasps from the &lt;i&gt;Vespula&lt;/i&gt; Genus.</title>
        <authorList>
            <person name="Harrop T.W.R."/>
            <person name="Guhlin J."/>
            <person name="McLaughlin G.M."/>
            <person name="Permina E."/>
            <person name="Stockwell P."/>
            <person name="Gilligan J."/>
            <person name="Le Lec M.F."/>
            <person name="Gruber M.A.M."/>
            <person name="Quinn O."/>
            <person name="Lovegrove M."/>
            <person name="Duncan E.J."/>
            <person name="Remnant E.J."/>
            <person name="Van Eeckhoven J."/>
            <person name="Graham B."/>
            <person name="Knapp R.A."/>
            <person name="Langford K.W."/>
            <person name="Kronenberg Z."/>
            <person name="Press M.O."/>
            <person name="Eacker S.M."/>
            <person name="Wilson-Rankin E.E."/>
            <person name="Purcell J."/>
            <person name="Lester P.J."/>
            <person name="Dearden P.K."/>
        </authorList>
    </citation>
    <scope>NUCLEOTIDE SEQUENCE</scope>
    <source>
        <strain evidence="15">Linc-1</strain>
    </source>
</reference>
<keyword evidence="7" id="KW-0106">Calcium</keyword>
<comment type="caution">
    <text evidence="15">The sequence shown here is derived from an EMBL/GenBank/DDBJ whole genome shotgun (WGS) entry which is preliminary data.</text>
</comment>
<evidence type="ECO:0000313" key="15">
    <source>
        <dbReference type="EMBL" id="KAF7401245.1"/>
    </source>
</evidence>